<keyword evidence="1" id="KW-0808">Transferase</keyword>
<dbReference type="GO" id="GO:0016301">
    <property type="term" value="F:kinase activity"/>
    <property type="evidence" value="ECO:0007669"/>
    <property type="project" value="UniProtKB-KW"/>
</dbReference>
<dbReference type="EMBL" id="GADI01005266">
    <property type="protein sequence ID" value="JAA68542.1"/>
    <property type="molecule type" value="mRNA"/>
</dbReference>
<name>A0A0K8RBK5_IXORI</name>
<accession>A0A0K8RBK5</accession>
<proteinExistence type="evidence at transcript level"/>
<organism evidence="1">
    <name type="scientific">Ixodes ricinus</name>
    <name type="common">Common tick</name>
    <name type="synonym">Acarus ricinus</name>
    <dbReference type="NCBI Taxonomy" id="34613"/>
    <lineage>
        <taxon>Eukaryota</taxon>
        <taxon>Metazoa</taxon>
        <taxon>Ecdysozoa</taxon>
        <taxon>Arthropoda</taxon>
        <taxon>Chelicerata</taxon>
        <taxon>Arachnida</taxon>
        <taxon>Acari</taxon>
        <taxon>Parasitiformes</taxon>
        <taxon>Ixodida</taxon>
        <taxon>Ixodoidea</taxon>
        <taxon>Ixodidae</taxon>
        <taxon>Ixodinae</taxon>
        <taxon>Ixodes</taxon>
    </lineage>
</organism>
<reference evidence="1" key="1">
    <citation type="submission" date="2012-12" db="EMBL/GenBank/DDBJ databases">
        <title>Identification and characterization of a phenylalanine ammonia-lyase gene family in Isatis indigotica Fort.</title>
        <authorList>
            <person name="Liu Q."/>
            <person name="Chen J."/>
            <person name="Zhou X."/>
            <person name="Di P."/>
            <person name="Xiao Y."/>
            <person name="Xuan H."/>
            <person name="Zhang L."/>
            <person name="Chen W."/>
        </authorList>
    </citation>
    <scope>NUCLEOTIDE SEQUENCE</scope>
    <source>
        <tissue evidence="1">Salivary gland</tissue>
    </source>
</reference>
<evidence type="ECO:0000313" key="1">
    <source>
        <dbReference type="EMBL" id="JAA68542.1"/>
    </source>
</evidence>
<protein>
    <submittedName>
        <fullName evidence="1">Putative ste20-like kinase b</fullName>
    </submittedName>
</protein>
<keyword evidence="1" id="KW-0418">Kinase</keyword>
<dbReference type="AlphaFoldDB" id="A0A0K8RBK5"/>
<sequence length="119" mass="13077">MHSVHNTTIKKKAEHLNNKKKSTNLSNIVTGTAAILSHTALITGTITSNKSALFNNVHTSPAAVEAPQVCLMLDNQALLPLFYVSNVVHRPKRTKASRMRFTELQTGKGSVFKFDRTCS</sequence>